<proteinExistence type="predicted"/>
<gene>
    <name evidence="1" type="ORF">PDMSB3_3342</name>
</gene>
<name>A0A5Q4Z3W0_9BURK</name>
<evidence type="ECO:0000313" key="1">
    <source>
        <dbReference type="EMBL" id="VVD34626.1"/>
    </source>
</evidence>
<organism evidence="1 2">
    <name type="scientific">Paraburkholderia dioscoreae</name>
    <dbReference type="NCBI Taxonomy" id="2604047"/>
    <lineage>
        <taxon>Bacteria</taxon>
        <taxon>Pseudomonadati</taxon>
        <taxon>Pseudomonadota</taxon>
        <taxon>Betaproteobacteria</taxon>
        <taxon>Burkholderiales</taxon>
        <taxon>Burkholderiaceae</taxon>
        <taxon>Paraburkholderia</taxon>
    </lineage>
</organism>
<accession>A0A5Q4Z3W0</accession>
<dbReference type="Proteomes" id="UP000325811">
    <property type="component" value="Chromosome II"/>
</dbReference>
<reference evidence="1 2" key="1">
    <citation type="submission" date="2019-08" db="EMBL/GenBank/DDBJ databases">
        <authorList>
            <person name="Herpell B J."/>
        </authorList>
    </citation>
    <scope>NUCLEOTIDE SEQUENCE [LARGE SCALE GENOMIC DNA]</scope>
    <source>
        <strain evidence="2">Msb3</strain>
    </source>
</reference>
<dbReference type="AlphaFoldDB" id="A0A5Q4Z3W0"/>
<evidence type="ECO:0000313" key="2">
    <source>
        <dbReference type="Proteomes" id="UP000325811"/>
    </source>
</evidence>
<sequence length="164" mass="17752">MPGATAICWTRMCRGRSSIAVPSRAADEAASRPRWPNGSGASISASTRFFFAMFAGRFMLFGETLEPLLNHPLQSIFLGALLLWDTGLWSCDVKGCRCQTLHGNAILAPPSLHRLTHEEVACLSVVSRCSSRERSAFLHPVHAECAMAGSEQSEDGPQNAHALL</sequence>
<dbReference type="KEGG" id="pdio:PDMSB3_3342.1"/>
<protein>
    <submittedName>
        <fullName evidence="1">Uncharacterized protein</fullName>
    </submittedName>
</protein>
<dbReference type="EMBL" id="LR699554">
    <property type="protein sequence ID" value="VVD34626.1"/>
    <property type="molecule type" value="Genomic_DNA"/>
</dbReference>
<keyword evidence="2" id="KW-1185">Reference proteome</keyword>